<gene>
    <name evidence="2" type="ORF">PLEPLA_LOCUS34399</name>
</gene>
<dbReference type="EMBL" id="CADEAL010003923">
    <property type="protein sequence ID" value="CAB1446674.1"/>
    <property type="molecule type" value="Genomic_DNA"/>
</dbReference>
<proteinExistence type="predicted"/>
<accession>A0A9N7YW69</accession>
<comment type="caution">
    <text evidence="2">The sequence shown here is derived from an EMBL/GenBank/DDBJ whole genome shotgun (WGS) entry which is preliminary data.</text>
</comment>
<feature type="region of interest" description="Disordered" evidence="1">
    <location>
        <begin position="1"/>
        <end position="26"/>
    </location>
</feature>
<keyword evidence="3" id="KW-1185">Reference proteome</keyword>
<protein>
    <submittedName>
        <fullName evidence="2">Uncharacterized protein</fullName>
    </submittedName>
</protein>
<sequence>MAPPSGEECATQHQGPAASGPTASVSKQTADLRLSCDHETSAEVVYMKLCRKQLSVHRGGGRWFKVSCINSAALLPALRVQSPCSTACIDLQRLPGPI</sequence>
<name>A0A9N7YW69_PLEPL</name>
<evidence type="ECO:0000313" key="2">
    <source>
        <dbReference type="EMBL" id="CAB1446674.1"/>
    </source>
</evidence>
<organism evidence="2 3">
    <name type="scientific">Pleuronectes platessa</name>
    <name type="common">European plaice</name>
    <dbReference type="NCBI Taxonomy" id="8262"/>
    <lineage>
        <taxon>Eukaryota</taxon>
        <taxon>Metazoa</taxon>
        <taxon>Chordata</taxon>
        <taxon>Craniata</taxon>
        <taxon>Vertebrata</taxon>
        <taxon>Euteleostomi</taxon>
        <taxon>Actinopterygii</taxon>
        <taxon>Neopterygii</taxon>
        <taxon>Teleostei</taxon>
        <taxon>Neoteleostei</taxon>
        <taxon>Acanthomorphata</taxon>
        <taxon>Carangaria</taxon>
        <taxon>Pleuronectiformes</taxon>
        <taxon>Pleuronectoidei</taxon>
        <taxon>Pleuronectidae</taxon>
        <taxon>Pleuronectes</taxon>
    </lineage>
</organism>
<evidence type="ECO:0000256" key="1">
    <source>
        <dbReference type="SAM" id="MobiDB-lite"/>
    </source>
</evidence>
<dbReference type="Proteomes" id="UP001153269">
    <property type="component" value="Unassembled WGS sequence"/>
</dbReference>
<evidence type="ECO:0000313" key="3">
    <source>
        <dbReference type="Proteomes" id="UP001153269"/>
    </source>
</evidence>
<dbReference type="AlphaFoldDB" id="A0A9N7YW69"/>
<reference evidence="2" key="1">
    <citation type="submission" date="2020-03" db="EMBL/GenBank/DDBJ databases">
        <authorList>
            <person name="Weist P."/>
        </authorList>
    </citation>
    <scope>NUCLEOTIDE SEQUENCE</scope>
</reference>